<dbReference type="OrthoDB" id="9784571at2"/>
<dbReference type="Gene3D" id="3.30.70.20">
    <property type="match status" value="3"/>
</dbReference>
<dbReference type="EMBL" id="CP051152">
    <property type="protein sequence ID" value="QJQ07192.1"/>
    <property type="molecule type" value="Genomic_DNA"/>
</dbReference>
<dbReference type="KEGG" id="upi:EJG51_016740"/>
<evidence type="ECO:0000256" key="1">
    <source>
        <dbReference type="ARBA" id="ARBA00022485"/>
    </source>
</evidence>
<evidence type="ECO:0000313" key="6">
    <source>
        <dbReference type="EMBL" id="QJQ07192.1"/>
    </source>
</evidence>
<dbReference type="Pfam" id="PF12838">
    <property type="entry name" value="Fer4_7"/>
    <property type="match status" value="1"/>
</dbReference>
<gene>
    <name evidence="6" type="ORF">EJG51_016740</name>
</gene>
<keyword evidence="2" id="KW-0479">Metal-binding</keyword>
<dbReference type="PROSITE" id="PS51379">
    <property type="entry name" value="4FE4S_FER_2"/>
    <property type="match status" value="4"/>
</dbReference>
<dbReference type="InterPro" id="IPR050572">
    <property type="entry name" value="Fe-S_Ferredoxin"/>
</dbReference>
<dbReference type="AlphaFoldDB" id="A0A6M4A731"/>
<dbReference type="InterPro" id="IPR017896">
    <property type="entry name" value="4Fe4S_Fe-S-bd"/>
</dbReference>
<feature type="domain" description="4Fe-4S ferredoxin-type" evidence="5">
    <location>
        <begin position="191"/>
        <end position="220"/>
    </location>
</feature>
<evidence type="ECO:0000256" key="4">
    <source>
        <dbReference type="ARBA" id="ARBA00023014"/>
    </source>
</evidence>
<evidence type="ECO:0000256" key="2">
    <source>
        <dbReference type="ARBA" id="ARBA00022723"/>
    </source>
</evidence>
<protein>
    <submittedName>
        <fullName evidence="6">4Fe-4S binding protein</fullName>
    </submittedName>
</protein>
<keyword evidence="7" id="KW-1185">Reference proteome</keyword>
<dbReference type="PANTHER" id="PTHR43687">
    <property type="entry name" value="ADENYLYLSULFATE REDUCTASE, BETA SUBUNIT"/>
    <property type="match status" value="1"/>
</dbReference>
<dbReference type="PROSITE" id="PS00198">
    <property type="entry name" value="4FE4S_FER_1"/>
    <property type="match status" value="4"/>
</dbReference>
<keyword evidence="1" id="KW-0004">4Fe-4S</keyword>
<evidence type="ECO:0000256" key="3">
    <source>
        <dbReference type="ARBA" id="ARBA00023004"/>
    </source>
</evidence>
<feature type="domain" description="4Fe-4S ferredoxin-type" evidence="5">
    <location>
        <begin position="558"/>
        <end position="587"/>
    </location>
</feature>
<dbReference type="InterPro" id="IPR017900">
    <property type="entry name" value="4Fe4S_Fe_S_CS"/>
</dbReference>
<dbReference type="Proteomes" id="UP000274350">
    <property type="component" value="Chromosome"/>
</dbReference>
<keyword evidence="4" id="KW-0411">Iron-sulfur</keyword>
<dbReference type="Pfam" id="PF13187">
    <property type="entry name" value="Fer4_9"/>
    <property type="match status" value="1"/>
</dbReference>
<feature type="domain" description="4Fe-4S ferredoxin-type" evidence="5">
    <location>
        <begin position="340"/>
        <end position="369"/>
    </location>
</feature>
<name>A0A6M4A731_9BURK</name>
<evidence type="ECO:0000259" key="5">
    <source>
        <dbReference type="PROSITE" id="PS51379"/>
    </source>
</evidence>
<dbReference type="GO" id="GO:0051539">
    <property type="term" value="F:4 iron, 4 sulfur cluster binding"/>
    <property type="evidence" value="ECO:0007669"/>
    <property type="project" value="UniProtKB-KW"/>
</dbReference>
<keyword evidence="3" id="KW-0408">Iron</keyword>
<accession>A0A6M4A731</accession>
<dbReference type="GO" id="GO:0046872">
    <property type="term" value="F:metal ion binding"/>
    <property type="evidence" value="ECO:0007669"/>
    <property type="project" value="UniProtKB-KW"/>
</dbReference>
<organism evidence="6 7">
    <name type="scientific">Undibacterium piscinae</name>
    <dbReference type="NCBI Taxonomy" id="2495591"/>
    <lineage>
        <taxon>Bacteria</taxon>
        <taxon>Pseudomonadati</taxon>
        <taxon>Pseudomonadota</taxon>
        <taxon>Betaproteobacteria</taxon>
        <taxon>Burkholderiales</taxon>
        <taxon>Oxalobacteraceae</taxon>
        <taxon>Undibacterium</taxon>
    </lineage>
</organism>
<feature type="domain" description="4Fe-4S ferredoxin-type" evidence="5">
    <location>
        <begin position="589"/>
        <end position="618"/>
    </location>
</feature>
<dbReference type="SUPFAM" id="SSF54862">
    <property type="entry name" value="4Fe-4S ferredoxins"/>
    <property type="match status" value="1"/>
</dbReference>
<sequence>MSTQFKICSCNNTMPLDDSFAAGLKQALGSTALTLSDTLCRREVGTYLAAIKGTDDVVVACTQERALFSELAQQSVAPLRFVNIRETAGWSKEAKFALPKMAALLAAAALPDPEPVATVSYRSGGNLLIIGGAQHALPWAKRLAAQLDVNVLLTDGISGGERLGDRSFPVFSGNKIAISGYLGAFKVEWQQANPIDLESCTRCNACVEVCPENAIDFSYQIDLSKCGNHLDCVKACGAIGAIDFDRVAKSRKSEFDLVLDLSLKPLLTMSQPPQGYFAPGKDLDSQFDAVLRMTQMVGEFEKPKFFTYKEKLCAHSRSGKTGCNACIDVCSTAAISSLGDKVVVNPNLCAGCGACTTVCPSGAMSYAYLRPADQGLRIKTMLSAYAKAGGKAAALLFHSKEAGAELLQQSGQGAAKNGPGLPARVIPVDLHHSASLGMELWMAALAFGATNIAVLMTDEEAAEYREAVQKQMDVAQAILTGLGYAGKHFQLIHADSVAQMESALFAMSAAQIPAVPALFNVAAEKRGTLDFALAHLSKHAPVKVDAIALPAGKGALYGEVKVNKDACTLCMSCVGACPASALIDNANAPQLRFIERNCVQCGLCEQTCPEQAIQLVPRLLLTEQASEARVLNEAQAFHCIKCQTPFATAKMMETMLLKLAGHGAFAGNLDRIKMCPDCRVIDMMKTNELSRPQ</sequence>
<proteinExistence type="predicted"/>
<dbReference type="PANTHER" id="PTHR43687:SF4">
    <property type="entry name" value="BLR5484 PROTEIN"/>
    <property type="match status" value="1"/>
</dbReference>
<evidence type="ECO:0000313" key="7">
    <source>
        <dbReference type="Proteomes" id="UP000274350"/>
    </source>
</evidence>
<reference evidence="6 7" key="1">
    <citation type="journal article" date="2019" name="Int. J. Syst. Evol. Microbiol.">
        <title>Undibacterium piscinae sp. nov., isolated from Korean shiner intestine.</title>
        <authorList>
            <person name="Lee S.Y."/>
            <person name="Kang W."/>
            <person name="Kim P.S."/>
            <person name="Kim H.S."/>
            <person name="Sung H."/>
            <person name="Shin N.R."/>
            <person name="Whon T.W."/>
            <person name="Yun J.H."/>
            <person name="Lee J.Y."/>
            <person name="Lee J.Y."/>
            <person name="Jung M.J."/>
            <person name="Jeong Y.S."/>
            <person name="Tak E.J."/>
            <person name="Han J.E."/>
            <person name="Hyun D.W."/>
            <person name="Kang M.S."/>
            <person name="Lee K.E."/>
            <person name="Lee B.H."/>
            <person name="Bae J.W."/>
        </authorList>
    </citation>
    <scope>NUCLEOTIDE SEQUENCE [LARGE SCALE GENOMIC DNA]</scope>
    <source>
        <strain evidence="6 7">S11R28</strain>
    </source>
</reference>
<dbReference type="Pfam" id="PF00037">
    <property type="entry name" value="Fer4"/>
    <property type="match status" value="1"/>
</dbReference>